<dbReference type="GO" id="GO:0019079">
    <property type="term" value="P:viral genome replication"/>
    <property type="evidence" value="ECO:0007669"/>
    <property type="project" value="InterPro"/>
</dbReference>
<evidence type="ECO:0000259" key="7">
    <source>
        <dbReference type="PROSITE" id="PS51206"/>
    </source>
</evidence>
<keyword evidence="4" id="KW-0547">Nucleotide-binding</keyword>
<dbReference type="Pfam" id="PF01057">
    <property type="entry name" value="Parvo_NS1"/>
    <property type="match status" value="1"/>
</dbReference>
<feature type="domain" description="SF3 helicase" evidence="7">
    <location>
        <begin position="389"/>
        <end position="555"/>
    </location>
</feature>
<organism evidence="8">
    <name type="scientific">Emberiza tristrami ambidensovirus</name>
    <dbReference type="NCBI Taxonomy" id="2794447"/>
    <lineage>
        <taxon>Viruses</taxon>
        <taxon>Monodnaviria</taxon>
        <taxon>Shotokuvirae</taxon>
        <taxon>Cossaviricota</taxon>
        <taxon>Quintoviricetes</taxon>
        <taxon>Piccovirales</taxon>
        <taxon>Parvoviridae</taxon>
        <taxon>Densovirinae</taxon>
        <taxon>Ambidensovirus</taxon>
    </lineage>
</organism>
<proteinExistence type="predicted"/>
<dbReference type="GO" id="GO:0042025">
    <property type="term" value="C:host cell nucleus"/>
    <property type="evidence" value="ECO:0007669"/>
    <property type="project" value="UniProtKB-SubCell"/>
</dbReference>
<protein>
    <submittedName>
        <fullName evidence="8">Nonstructural protein</fullName>
    </submittedName>
</protein>
<sequence>MDVGESSGTQPNEGEGLGEVGPLDAAAAEVSRKEQRFRACVNARYEEIGTGLAEELQKMATLMYERLSRSDFYKRRYYFHDVITIGSADTLAGTTKRLVNIARDIGGGLFGVSSHSQPGHDHVHVYHDCAYSNRQCRCAWRQEFKTKDETKSRVTKLPRDHRFCQRDTFSEKEKIDFEKILLYFYAGAGRKAECLFVDRRMRTVSSRNEDMVDGESSGDRSGREYLSELGMEGCDEVCEAERREDSVASNQPIERFNRRTIRQIQKSRRSGFQRVREEAVQQKYETIEFMINTYPCSPITALPDSREWLEHGLKYVRADDAVFKDVVDSFQKKICYWSLSDFNEFYSSNRCFPNFAAGYMPVSLKYLSMMESFEIVNKLLHFQFNNDEDNVKLFLRSFYDIIERKIPKRNCLLICGPSQSGKSFFMDIFTSYLMNFGQFGRACNRYNQFCFQDGYGKRIIIWDEPSYEGSAIEDMKKILGGGDATVRVKFKPDMPLYRTPIIILTNNRISIMDNPHFAQRIIKYEWRPCDLLEHVDRLPNPLIAYKLFEHYNIIE</sequence>
<keyword evidence="5" id="KW-0067">ATP-binding</keyword>
<dbReference type="InterPro" id="IPR001257">
    <property type="entry name" value="Parvovirus_NS1_helicase"/>
</dbReference>
<evidence type="ECO:0000313" key="8">
    <source>
        <dbReference type="EMBL" id="QTE04120.1"/>
    </source>
</evidence>
<evidence type="ECO:0000256" key="6">
    <source>
        <dbReference type="SAM" id="MobiDB-lite"/>
    </source>
</evidence>
<name>A0A8A4XEN1_9VIRU</name>
<feature type="compositionally biased region" description="Polar residues" evidence="6">
    <location>
        <begin position="1"/>
        <end position="12"/>
    </location>
</feature>
<dbReference type="Gene3D" id="3.40.50.300">
    <property type="entry name" value="P-loop containing nucleotide triphosphate hydrolases"/>
    <property type="match status" value="1"/>
</dbReference>
<evidence type="ECO:0000256" key="3">
    <source>
        <dbReference type="ARBA" id="ARBA00022705"/>
    </source>
</evidence>
<keyword evidence="3" id="KW-0235">DNA replication</keyword>
<dbReference type="PROSITE" id="PS51206">
    <property type="entry name" value="SF3_HELICASE_1"/>
    <property type="match status" value="1"/>
</dbReference>
<dbReference type="EMBL" id="MW046632">
    <property type="protein sequence ID" value="QTE04120.1"/>
    <property type="molecule type" value="Genomic_DNA"/>
</dbReference>
<evidence type="ECO:0000256" key="2">
    <source>
        <dbReference type="ARBA" id="ARBA00022562"/>
    </source>
</evidence>
<evidence type="ECO:0000256" key="4">
    <source>
        <dbReference type="ARBA" id="ARBA00022741"/>
    </source>
</evidence>
<reference evidence="8" key="2">
    <citation type="journal article" date="2022" name="Gigascience">
        <title>Parvovirus dark matter in the cloaca of wild birds.</title>
        <authorList>
            <person name="Dai Z."/>
            <person name="Wang H."/>
            <person name="Wu H."/>
            <person name="Zhang Q."/>
            <person name="Ji L."/>
            <person name="Wang X."/>
            <person name="Shen Q."/>
            <person name="Yang S."/>
            <person name="Ma X."/>
            <person name="Shan T."/>
            <person name="Zhang W."/>
        </authorList>
    </citation>
    <scope>NUCLEOTIDE SEQUENCE</scope>
    <source>
        <strain evidence="8">Trb102par026</strain>
    </source>
</reference>
<comment type="subcellular location">
    <subcellularLocation>
        <location evidence="1">Host nucleus</location>
    </subcellularLocation>
</comment>
<dbReference type="InterPro" id="IPR027417">
    <property type="entry name" value="P-loop_NTPase"/>
</dbReference>
<reference evidence="8" key="1">
    <citation type="submission" date="2020-09" db="EMBL/GenBank/DDBJ databases">
        <authorList>
            <person name="Dai Z."/>
            <person name="Yang S."/>
            <person name="Zhang W."/>
        </authorList>
    </citation>
    <scope>NUCLEOTIDE SEQUENCE</scope>
    <source>
        <strain evidence="8">Trb102par026</strain>
    </source>
</reference>
<dbReference type="SUPFAM" id="SSF52540">
    <property type="entry name" value="P-loop containing nucleoside triphosphate hydrolases"/>
    <property type="match status" value="1"/>
</dbReference>
<evidence type="ECO:0000256" key="1">
    <source>
        <dbReference type="ARBA" id="ARBA00004147"/>
    </source>
</evidence>
<dbReference type="InterPro" id="IPR014015">
    <property type="entry name" value="Helicase_SF3_DNA-vir"/>
</dbReference>
<evidence type="ECO:0000256" key="5">
    <source>
        <dbReference type="ARBA" id="ARBA00022840"/>
    </source>
</evidence>
<dbReference type="GO" id="GO:0005524">
    <property type="term" value="F:ATP binding"/>
    <property type="evidence" value="ECO:0007669"/>
    <property type="project" value="UniProtKB-KW"/>
</dbReference>
<dbReference type="GO" id="GO:0006260">
    <property type="term" value="P:DNA replication"/>
    <property type="evidence" value="ECO:0007669"/>
    <property type="project" value="UniProtKB-KW"/>
</dbReference>
<accession>A0A8A4XEN1</accession>
<keyword evidence="2" id="KW-1048">Host nucleus</keyword>
<feature type="region of interest" description="Disordered" evidence="6">
    <location>
        <begin position="1"/>
        <end position="20"/>
    </location>
</feature>